<dbReference type="InterPro" id="IPR015590">
    <property type="entry name" value="Aldehyde_DH_dom"/>
</dbReference>
<dbReference type="InterPro" id="IPR016160">
    <property type="entry name" value="Ald_DH_CS_CYS"/>
</dbReference>
<sequence>MTRVQDLFIDGEYRPATNGRRFEDLSPISGEVYREVAAAATSDATAAVDAAAGAFRTWSCTSPAERRRVLLRAADLLESEIETHRSMFACETGSVRGWADMNVREAASTLREAAGLTTTAVGELLPSNETGTLNVSSRVPAGVVLAIVPWNAPLILAARSFAIALAVGNTVVIRPSEEAPLAAGFVLADTLRRAGLPVGVVNVVSTGPGEGPQVIAELIADPRVRRVVFIGSTAVGRKIAEIAGRHLTPTVLELGGKNSTIVREDADLDIWVPAIAFSAFANSGQVCMCTDRIIVHRSKAAELADRLAAHAEGLVVGDPLAAKTDLGPLINSRAAANFRDLVGDAMRCGARLLAGGPETDGSYARPTVISQLPREAALYHREAFSPVVSIHPVADDDEAVAVANDTEYGLIASVLSSDTARAETLAQRVRAGAVHVNGPSIGDEPHVAFGGLGASGFGRLGGQESVRTFTEQRTFYLHDRGGLFGV</sequence>
<dbReference type="Gene3D" id="3.40.605.10">
    <property type="entry name" value="Aldehyde Dehydrogenase, Chain A, domain 1"/>
    <property type="match status" value="1"/>
</dbReference>
<dbReference type="GO" id="GO:0016620">
    <property type="term" value="F:oxidoreductase activity, acting on the aldehyde or oxo group of donors, NAD or NADP as acceptor"/>
    <property type="evidence" value="ECO:0007669"/>
    <property type="project" value="InterPro"/>
</dbReference>
<accession>A0AAU8DPG7</accession>
<dbReference type="RefSeq" id="WP_353649485.1">
    <property type="nucleotide sequence ID" value="NZ_CP159218.1"/>
</dbReference>
<evidence type="ECO:0000256" key="1">
    <source>
        <dbReference type="ARBA" id="ARBA00009986"/>
    </source>
</evidence>
<comment type="similarity">
    <text evidence="1">Belongs to the aldehyde dehydrogenase family.</text>
</comment>
<dbReference type="PROSITE" id="PS00070">
    <property type="entry name" value="ALDEHYDE_DEHYDR_CYS"/>
    <property type="match status" value="1"/>
</dbReference>
<evidence type="ECO:0000256" key="2">
    <source>
        <dbReference type="ARBA" id="ARBA00023002"/>
    </source>
</evidence>
<proteinExistence type="inferred from homology"/>
<protein>
    <submittedName>
        <fullName evidence="5">Aldehyde dehydrogenase family protein</fullName>
    </submittedName>
</protein>
<dbReference type="PANTHER" id="PTHR42986:SF1">
    <property type="entry name" value="BENZALDEHYDE DEHYDROGENASE YFMT"/>
    <property type="match status" value="1"/>
</dbReference>
<keyword evidence="3" id="KW-0520">NAD</keyword>
<dbReference type="InterPro" id="IPR016161">
    <property type="entry name" value="Ald_DH/histidinol_DH"/>
</dbReference>
<organism evidence="5">
    <name type="scientific">Nakamurella sp. A5-74</name>
    <dbReference type="NCBI Taxonomy" id="3158264"/>
    <lineage>
        <taxon>Bacteria</taxon>
        <taxon>Bacillati</taxon>
        <taxon>Actinomycetota</taxon>
        <taxon>Actinomycetes</taxon>
        <taxon>Nakamurellales</taxon>
        <taxon>Nakamurellaceae</taxon>
        <taxon>Nakamurella</taxon>
    </lineage>
</organism>
<dbReference type="SUPFAM" id="SSF53720">
    <property type="entry name" value="ALDH-like"/>
    <property type="match status" value="1"/>
</dbReference>
<dbReference type="Pfam" id="PF00171">
    <property type="entry name" value="Aldedh"/>
    <property type="match status" value="1"/>
</dbReference>
<gene>
    <name evidence="5" type="ORF">ABLG96_00510</name>
</gene>
<dbReference type="AlphaFoldDB" id="A0AAU8DPG7"/>
<name>A0AAU8DPG7_9ACTN</name>
<evidence type="ECO:0000313" key="5">
    <source>
        <dbReference type="EMBL" id="XCG63870.1"/>
    </source>
</evidence>
<feature type="domain" description="Aldehyde dehydrogenase" evidence="4">
    <location>
        <begin position="17"/>
        <end position="474"/>
    </location>
</feature>
<dbReference type="InterPro" id="IPR016162">
    <property type="entry name" value="Ald_DH_N"/>
</dbReference>
<dbReference type="InterPro" id="IPR016163">
    <property type="entry name" value="Ald_DH_C"/>
</dbReference>
<evidence type="ECO:0000259" key="4">
    <source>
        <dbReference type="Pfam" id="PF00171"/>
    </source>
</evidence>
<keyword evidence="2" id="KW-0560">Oxidoreductase</keyword>
<dbReference type="EMBL" id="CP159218">
    <property type="protein sequence ID" value="XCG63870.1"/>
    <property type="molecule type" value="Genomic_DNA"/>
</dbReference>
<evidence type="ECO:0000256" key="3">
    <source>
        <dbReference type="ARBA" id="ARBA00023027"/>
    </source>
</evidence>
<reference evidence="5" key="1">
    <citation type="submission" date="2024-05" db="EMBL/GenBank/DDBJ databases">
        <authorList>
            <person name="Cai S.Y."/>
            <person name="Jin L.M."/>
            <person name="Li H.R."/>
        </authorList>
    </citation>
    <scope>NUCLEOTIDE SEQUENCE</scope>
    <source>
        <strain evidence="5">A5-74</strain>
    </source>
</reference>
<dbReference type="PANTHER" id="PTHR42986">
    <property type="entry name" value="BENZALDEHYDE DEHYDROGENASE YFMT"/>
    <property type="match status" value="1"/>
</dbReference>
<dbReference type="Gene3D" id="3.40.309.10">
    <property type="entry name" value="Aldehyde Dehydrogenase, Chain A, domain 2"/>
    <property type="match status" value="1"/>
</dbReference>